<keyword evidence="1" id="KW-0472">Membrane</keyword>
<evidence type="ECO:0000313" key="2">
    <source>
        <dbReference type="EMBL" id="OGD16334.1"/>
    </source>
</evidence>
<name>A0A1F5AEH4_9BACT</name>
<evidence type="ECO:0000313" key="3">
    <source>
        <dbReference type="Proteomes" id="UP000177701"/>
    </source>
</evidence>
<accession>A0A1F5AEH4</accession>
<dbReference type="AlphaFoldDB" id="A0A1F5AEH4"/>
<feature type="transmembrane region" description="Helical" evidence="1">
    <location>
        <begin position="35"/>
        <end position="56"/>
    </location>
</feature>
<keyword evidence="1" id="KW-1133">Transmembrane helix</keyword>
<dbReference type="Proteomes" id="UP000177701">
    <property type="component" value="Unassembled WGS sequence"/>
</dbReference>
<protein>
    <submittedName>
        <fullName evidence="2">Uncharacterized protein</fullName>
    </submittedName>
</protein>
<reference evidence="2 3" key="1">
    <citation type="journal article" date="2016" name="Nat. Commun.">
        <title>Thousands of microbial genomes shed light on interconnected biogeochemical processes in an aquifer system.</title>
        <authorList>
            <person name="Anantharaman K."/>
            <person name="Brown C.T."/>
            <person name="Hug L.A."/>
            <person name="Sharon I."/>
            <person name="Castelle C.J."/>
            <person name="Probst A.J."/>
            <person name="Thomas B.C."/>
            <person name="Singh A."/>
            <person name="Wilkins M.J."/>
            <person name="Karaoz U."/>
            <person name="Brodie E.L."/>
            <person name="Williams K.H."/>
            <person name="Hubbard S.S."/>
            <person name="Banfield J.F."/>
        </authorList>
    </citation>
    <scope>NUCLEOTIDE SEQUENCE [LARGE SCALE GENOMIC DNA]</scope>
</reference>
<gene>
    <name evidence="2" type="ORF">A2V47_02030</name>
</gene>
<dbReference type="EMBL" id="MEYH01000036">
    <property type="protein sequence ID" value="OGD16334.1"/>
    <property type="molecule type" value="Genomic_DNA"/>
</dbReference>
<proteinExistence type="predicted"/>
<comment type="caution">
    <text evidence="2">The sequence shown here is derived from an EMBL/GenBank/DDBJ whole genome shotgun (WGS) entry which is preliminary data.</text>
</comment>
<sequence length="72" mass="8650">MHRTRKKEKNKYIRGLIHQTRITAGRINPTPTLKLLLNTNILCFELWFLVFLYKFLANSLYNHFCNISKKLI</sequence>
<evidence type="ECO:0000256" key="1">
    <source>
        <dbReference type="SAM" id="Phobius"/>
    </source>
</evidence>
<organism evidence="2 3">
    <name type="scientific">Candidatus Sediminicultor quintus</name>
    <dbReference type="NCBI Taxonomy" id="1797291"/>
    <lineage>
        <taxon>Bacteria</taxon>
        <taxon>Pseudomonadati</taxon>
        <taxon>Atribacterota</taxon>
        <taxon>Candidatus Phoenicimicrobiia</taxon>
        <taxon>Candidatus Pheonicimicrobiales</taxon>
        <taxon>Candidatus Phoenicimicrobiaceae</taxon>
        <taxon>Candidatus Sediminicultor</taxon>
    </lineage>
</organism>
<keyword evidence="1" id="KW-0812">Transmembrane</keyword>